<keyword evidence="2" id="KW-1185">Reference proteome</keyword>
<dbReference type="KEGG" id="vg:23679027"/>
<protein>
    <submittedName>
        <fullName evidence="1">Uncharacterized protein</fullName>
    </submittedName>
</protein>
<dbReference type="GeneID" id="23679027"/>
<gene>
    <name evidence="1" type="ORF">PBI_ESTAVE1_86</name>
</gene>
<evidence type="ECO:0000313" key="2">
    <source>
        <dbReference type="Proteomes" id="UP000029345"/>
    </source>
</evidence>
<evidence type="ECO:0000313" key="1">
    <source>
        <dbReference type="EMBL" id="AIM40476.1"/>
    </source>
</evidence>
<proteinExistence type="predicted"/>
<dbReference type="EMBL" id="KM279937">
    <property type="protein sequence ID" value="AIM40476.1"/>
    <property type="molecule type" value="Genomic_DNA"/>
</dbReference>
<sequence>MSSEAQNVIAEVVRAHPAGVQATRAADLTFDEAQRVLAIFDGPDA</sequence>
<dbReference type="OrthoDB" id="4770at10239"/>
<name>A0A088FA75_9CAUD</name>
<organism evidence="1 2">
    <name type="scientific">Mycobacterium phage Estave1</name>
    <dbReference type="NCBI Taxonomy" id="1536603"/>
    <lineage>
        <taxon>Viruses</taxon>
        <taxon>Duplodnaviria</taxon>
        <taxon>Heunggongvirae</taxon>
        <taxon>Uroviricota</taxon>
        <taxon>Caudoviricetes</taxon>
        <taxon>Gracegardnervirinae</taxon>
        <taxon>Cheoctovirus</taxon>
        <taxon>Cheoctovirus estave1</taxon>
    </lineage>
</organism>
<reference evidence="1 2" key="1">
    <citation type="submission" date="2014-08" db="EMBL/GenBank/DDBJ databases">
        <authorList>
            <person name="Abernathy K.P."/>
            <person name="Arnold C.T."/>
            <person name="Banks B.N."/>
            <person name="Bell M.J."/>
            <person name="Dang D."/>
            <person name="Estave P.M."/>
            <person name="Ford J.D."/>
            <person name="Fowler K.L."/>
            <person name="Guillory Q.M."/>
            <person name="Martin G.N."/>
            <person name="Minor J.G."/>
            <person name="Powell J."/>
            <person name="Sarhan H.A."/>
            <person name="Stewart E.L."/>
            <person name="Sutherlin T.K."/>
            <person name="Terry T.J."/>
            <person name="Wagner S.L."/>
            <person name="Zayed M.R."/>
            <person name="Ireland S.K."/>
            <person name="Ross J.F."/>
            <person name="Serrano M.G."/>
            <person name="Buck G."/>
            <person name="Lee V."/>
            <person name="Wang Y."/>
            <person name="Carvalho R."/>
            <person name="Voegtly L."/>
            <person name="Shi R."/>
            <person name="Duckworth R."/>
            <person name="Johnson A."/>
            <person name="Loviza R."/>
            <person name="Walstead R."/>
            <person name="Shah Z."/>
            <person name="Kiflezghi M."/>
            <person name="Wade K."/>
            <person name="Anders K.R."/>
            <person name="Braun M.A."/>
            <person name="Delesalle V.A."/>
            <person name="Hughes L.E."/>
            <person name="Ware V.C."/>
            <person name="Bradley K.W."/>
            <person name="Barker L.P."/>
            <person name="Asai D.J."/>
            <person name="Bowman C.A."/>
            <person name="Russell D.A."/>
            <person name="Pope W.H."/>
            <person name="Jacobs-Sera D."/>
            <person name="Hendrix R.W."/>
            <person name="Hatfull G.F."/>
        </authorList>
    </citation>
    <scope>NUCLEOTIDE SEQUENCE [LARGE SCALE GENOMIC DNA]</scope>
</reference>
<accession>A0A088FA75</accession>
<dbReference type="RefSeq" id="YP_009124277.1">
    <property type="nucleotide sequence ID" value="NC_026585.1"/>
</dbReference>
<dbReference type="Proteomes" id="UP000029345">
    <property type="component" value="Segment"/>
</dbReference>